<dbReference type="Proteomes" id="UP000830395">
    <property type="component" value="Chromosome 27"/>
</dbReference>
<evidence type="ECO:0000313" key="2">
    <source>
        <dbReference type="Proteomes" id="UP000830395"/>
    </source>
</evidence>
<gene>
    <name evidence="1" type="ORF">PDJAM_G00166460</name>
</gene>
<dbReference type="EMBL" id="CM041001">
    <property type="protein sequence ID" value="MCJ8748581.1"/>
    <property type="molecule type" value="Genomic_DNA"/>
</dbReference>
<accession>A0ACC5ZKK3</accession>
<comment type="caution">
    <text evidence="1">The sequence shown here is derived from an EMBL/GenBank/DDBJ whole genome shotgun (WGS) entry which is preliminary data.</text>
</comment>
<keyword evidence="2" id="KW-1185">Reference proteome</keyword>
<sequence length="74" mass="8451">MDGLANQSDSSNGNAFIPAHRLVTRSFRFERMSCEGEEKQHRLSFPTSLQLLDLLLEMLNRILGVKKEDFQAPD</sequence>
<organism evidence="1 2">
    <name type="scientific">Pangasius djambal</name>
    <dbReference type="NCBI Taxonomy" id="1691987"/>
    <lineage>
        <taxon>Eukaryota</taxon>
        <taxon>Metazoa</taxon>
        <taxon>Chordata</taxon>
        <taxon>Craniata</taxon>
        <taxon>Vertebrata</taxon>
        <taxon>Euteleostomi</taxon>
        <taxon>Actinopterygii</taxon>
        <taxon>Neopterygii</taxon>
        <taxon>Teleostei</taxon>
        <taxon>Ostariophysi</taxon>
        <taxon>Siluriformes</taxon>
        <taxon>Pangasiidae</taxon>
        <taxon>Pangasius</taxon>
    </lineage>
</organism>
<name>A0ACC5ZKK3_9TELE</name>
<protein>
    <submittedName>
        <fullName evidence="1">Uncharacterized protein</fullName>
    </submittedName>
</protein>
<proteinExistence type="predicted"/>
<evidence type="ECO:0000313" key="1">
    <source>
        <dbReference type="EMBL" id="MCJ8748581.1"/>
    </source>
</evidence>
<reference evidence="1" key="1">
    <citation type="submission" date="2020-02" db="EMBL/GenBank/DDBJ databases">
        <title>Genome sequencing of the panga catfish, Pangasius djambal.</title>
        <authorList>
            <person name="Wen M."/>
            <person name="Zahm M."/>
            <person name="Roques C."/>
            <person name="Cabau C."/>
            <person name="Klopp C."/>
            <person name="Donnadieu C."/>
            <person name="Jouanno E."/>
            <person name="Avarre J.-C."/>
            <person name="Campet M."/>
            <person name="Ha T."/>
            <person name="Dugue R."/>
            <person name="Lampietro C."/>
            <person name="Louis A."/>
            <person name="Herpin A."/>
            <person name="Echchiki A."/>
            <person name="Berthelot C."/>
            <person name="Parey E."/>
            <person name="Roest-Crollius H."/>
            <person name="Braasch I."/>
            <person name="Postlethwait J.H."/>
            <person name="Bobe J."/>
            <person name="Montfort J."/>
            <person name="Bouchez O."/>
            <person name="Begum T."/>
            <person name="Schartl M."/>
            <person name="Gustiano R."/>
            <person name="Guiguen Y."/>
        </authorList>
    </citation>
    <scope>NUCLEOTIDE SEQUENCE</scope>
    <source>
        <strain evidence="1">Pdj_M5554</strain>
    </source>
</reference>